<protein>
    <submittedName>
        <fullName evidence="2">Uncharacterized protein</fullName>
    </submittedName>
</protein>
<keyword evidence="1" id="KW-0472">Membrane</keyword>
<evidence type="ECO:0000313" key="3">
    <source>
        <dbReference type="Proteomes" id="UP000295765"/>
    </source>
</evidence>
<feature type="transmembrane region" description="Helical" evidence="1">
    <location>
        <begin position="21"/>
        <end position="40"/>
    </location>
</feature>
<sequence length="80" mass="9035">MDHPPDARRLPPLRRPNLKREITLILIVKTIAIGFIWKTWFSNPQDAHLDGPDIGRAVYAVAPPPTSQEEDDDASRHGSR</sequence>
<reference evidence="2 3" key="1">
    <citation type="submission" date="2019-03" db="EMBL/GenBank/DDBJ databases">
        <title>Genomic Encyclopedia of Type Strains, Phase IV (KMG-IV): sequencing the most valuable type-strain genomes for metagenomic binning, comparative biology and taxonomic classification.</title>
        <authorList>
            <person name="Goeker M."/>
        </authorList>
    </citation>
    <scope>NUCLEOTIDE SEQUENCE [LARGE SCALE GENOMIC DNA]</scope>
    <source>
        <strain evidence="2 3">DSM 25287</strain>
    </source>
</reference>
<keyword evidence="3" id="KW-1185">Reference proteome</keyword>
<dbReference type="EMBL" id="SLWY01000016">
    <property type="protein sequence ID" value="TCO80217.1"/>
    <property type="molecule type" value="Genomic_DNA"/>
</dbReference>
<name>A0A4R2L4N1_9GAMM</name>
<evidence type="ECO:0000313" key="2">
    <source>
        <dbReference type="EMBL" id="TCO80217.1"/>
    </source>
</evidence>
<dbReference type="AlphaFoldDB" id="A0A4R2L4N1"/>
<keyword evidence="1" id="KW-1133">Transmembrane helix</keyword>
<keyword evidence="1" id="KW-0812">Transmembrane</keyword>
<evidence type="ECO:0000256" key="1">
    <source>
        <dbReference type="SAM" id="Phobius"/>
    </source>
</evidence>
<dbReference type="Proteomes" id="UP000295765">
    <property type="component" value="Unassembled WGS sequence"/>
</dbReference>
<proteinExistence type="predicted"/>
<dbReference type="RefSeq" id="WP_132544265.1">
    <property type="nucleotide sequence ID" value="NZ_SLWY01000016.1"/>
</dbReference>
<gene>
    <name evidence="2" type="ORF">EV699_116123</name>
</gene>
<accession>A0A4R2L4N1</accession>
<organism evidence="2 3">
    <name type="scientific">Plasticicumulans lactativorans</name>
    <dbReference type="NCBI Taxonomy" id="1133106"/>
    <lineage>
        <taxon>Bacteria</taxon>
        <taxon>Pseudomonadati</taxon>
        <taxon>Pseudomonadota</taxon>
        <taxon>Gammaproteobacteria</taxon>
        <taxon>Candidatus Competibacteraceae</taxon>
        <taxon>Plasticicumulans</taxon>
    </lineage>
</organism>
<comment type="caution">
    <text evidence="2">The sequence shown here is derived from an EMBL/GenBank/DDBJ whole genome shotgun (WGS) entry which is preliminary data.</text>
</comment>